<name>A0AAX1G0K7_VIBPH</name>
<dbReference type="EMBL" id="CP034302">
    <property type="protein sequence ID" value="QHH13186.1"/>
    <property type="molecule type" value="Genomic_DNA"/>
</dbReference>
<feature type="transmembrane region" description="Helical" evidence="2">
    <location>
        <begin position="53"/>
        <end position="71"/>
    </location>
</feature>
<keyword evidence="2" id="KW-0472">Membrane</keyword>
<keyword evidence="3" id="KW-0614">Plasmid</keyword>
<dbReference type="Proteomes" id="UP000464718">
    <property type="component" value="Plasmid pvpsd2016-3"/>
</dbReference>
<evidence type="ECO:0000256" key="2">
    <source>
        <dbReference type="SAM" id="Phobius"/>
    </source>
</evidence>
<geneLocation type="plasmid" evidence="4">
    <name>pvpsd2016-3</name>
</geneLocation>
<protein>
    <recommendedName>
        <fullName evidence="5">Type 4 secretion system PilS N-terminal domain-containing protein</fullName>
    </recommendedName>
</protein>
<proteinExistence type="predicted"/>
<accession>A0AAX1G0K7</accession>
<gene>
    <name evidence="3" type="ORF">EHC69_28405</name>
</gene>
<evidence type="ECO:0000313" key="4">
    <source>
        <dbReference type="Proteomes" id="UP000464718"/>
    </source>
</evidence>
<keyword evidence="2" id="KW-0812">Transmembrane</keyword>
<reference evidence="3 4" key="1">
    <citation type="submission" date="2018-12" db="EMBL/GenBank/DDBJ databases">
        <title>Genomic insights into the evolutionary origins and pathogenicity of five Vibrio parahaemolyticus strains isolated from the shrimp with acute hepatopancreatic necrosis disease (AHPND).</title>
        <authorList>
            <person name="Yang Q."/>
            <person name="Dong X."/>
            <person name="Xie G."/>
            <person name="Fu S."/>
            <person name="Zou P."/>
            <person name="Sun J."/>
            <person name="Wang Y."/>
            <person name="Huang J."/>
        </authorList>
    </citation>
    <scope>NUCLEOTIDE SEQUENCE [LARGE SCALE GENOMIC DNA]</scope>
    <source>
        <strain evidence="3 4">20160303005-1</strain>
        <plasmid evidence="4">pvpsd2016-3</plasmid>
    </source>
</reference>
<feature type="compositionally biased region" description="Low complexity" evidence="1">
    <location>
        <begin position="26"/>
        <end position="38"/>
    </location>
</feature>
<sequence>MNKTIELTNTNNAEGHVMNTEHNELNQNNQVTTTETTQPIKSKKQRGASLLDFIFWMGLAAIVIAGIAGMASTGKGKLKIGNTLTEVSEIRQAVDAWAGAGADTDGVSLTEICTEGYGYSKASWCDVNQYGGSYTVTANTTHSSYVDIQIDNIEEDNVLALANQLAPVSTERCAKADTDCGSVVTSGTTITVTM</sequence>
<keyword evidence="2" id="KW-1133">Transmembrane helix</keyword>
<evidence type="ECO:0000313" key="3">
    <source>
        <dbReference type="EMBL" id="QHH13186.1"/>
    </source>
</evidence>
<evidence type="ECO:0000256" key="1">
    <source>
        <dbReference type="SAM" id="MobiDB-lite"/>
    </source>
</evidence>
<evidence type="ECO:0008006" key="5">
    <source>
        <dbReference type="Google" id="ProtNLM"/>
    </source>
</evidence>
<organism evidence="3 4">
    <name type="scientific">Vibrio parahaemolyticus</name>
    <dbReference type="NCBI Taxonomy" id="670"/>
    <lineage>
        <taxon>Bacteria</taxon>
        <taxon>Pseudomonadati</taxon>
        <taxon>Pseudomonadota</taxon>
        <taxon>Gammaproteobacteria</taxon>
        <taxon>Vibrionales</taxon>
        <taxon>Vibrionaceae</taxon>
        <taxon>Vibrio</taxon>
    </lineage>
</organism>
<dbReference type="AlphaFoldDB" id="A0AAX1G0K7"/>
<feature type="region of interest" description="Disordered" evidence="1">
    <location>
        <begin position="21"/>
        <end position="42"/>
    </location>
</feature>
<dbReference type="RefSeq" id="WP_086482428.1">
    <property type="nucleotide sequence ID" value="NZ_CP034302.1"/>
</dbReference>